<dbReference type="AlphaFoldDB" id="A0AB39LED8"/>
<proteinExistence type="predicted"/>
<reference evidence="2" key="1">
    <citation type="submission" date="2024-07" db="EMBL/GenBank/DDBJ databases">
        <authorList>
            <person name="Yu S.T."/>
        </authorList>
    </citation>
    <scope>NUCLEOTIDE SEQUENCE</scope>
    <source>
        <strain evidence="2">R02</strain>
    </source>
</reference>
<protein>
    <submittedName>
        <fullName evidence="2">Uncharacterized protein</fullName>
    </submittedName>
</protein>
<evidence type="ECO:0000256" key="1">
    <source>
        <dbReference type="SAM" id="MobiDB-lite"/>
    </source>
</evidence>
<dbReference type="EMBL" id="CP163429">
    <property type="protein sequence ID" value="XDP92138.1"/>
    <property type="molecule type" value="Genomic_DNA"/>
</dbReference>
<gene>
    <name evidence="2" type="ORF">AB5J57_00815</name>
</gene>
<feature type="region of interest" description="Disordered" evidence="1">
    <location>
        <begin position="47"/>
        <end position="73"/>
    </location>
</feature>
<feature type="region of interest" description="Disordered" evidence="1">
    <location>
        <begin position="1"/>
        <end position="24"/>
    </location>
</feature>
<organism evidence="2">
    <name type="scientific">Streptomyces sp. R02</name>
    <dbReference type="NCBI Taxonomy" id="3238623"/>
    <lineage>
        <taxon>Bacteria</taxon>
        <taxon>Bacillati</taxon>
        <taxon>Actinomycetota</taxon>
        <taxon>Actinomycetes</taxon>
        <taxon>Kitasatosporales</taxon>
        <taxon>Streptomycetaceae</taxon>
        <taxon>Streptomyces</taxon>
    </lineage>
</organism>
<evidence type="ECO:0000313" key="2">
    <source>
        <dbReference type="EMBL" id="XDP92138.1"/>
    </source>
</evidence>
<accession>A0AB39LED8</accession>
<sequence length="73" mass="7733">MLRHCDGTAWAKQDGAAAPDGDTRWPSCTFHDLTSADDAGSFWAVGRNTTPLDPRGDSGVHGLIERSTPPPAN</sequence>
<name>A0AB39LED8_9ACTN</name>
<dbReference type="RefSeq" id="WP_369154029.1">
    <property type="nucleotide sequence ID" value="NZ_CP163429.1"/>
</dbReference>